<dbReference type="KEGG" id="bbel:109471831"/>
<dbReference type="Gene3D" id="3.40.50.11960">
    <property type="match status" value="1"/>
</dbReference>
<dbReference type="RefSeq" id="XP_019626768.1">
    <property type="nucleotide sequence ID" value="XM_019771209.1"/>
</dbReference>
<dbReference type="InterPro" id="IPR019341">
    <property type="entry name" value="Alpha/Gamma-adaptin-bd_p34"/>
</dbReference>
<feature type="region of interest" description="Disordered" evidence="1">
    <location>
        <begin position="198"/>
        <end position="266"/>
    </location>
</feature>
<evidence type="ECO:0000256" key="1">
    <source>
        <dbReference type="SAM" id="MobiDB-lite"/>
    </source>
</evidence>
<dbReference type="PANTHER" id="PTHR14659:SF1">
    <property type="entry name" value="ALPHA- AND GAMMA-ADAPTIN-BINDING PROTEIN P34"/>
    <property type="match status" value="1"/>
</dbReference>
<dbReference type="PANTHER" id="PTHR14659">
    <property type="entry name" value="ALPHA- AND GAMMA-ADAPTIN-BINDING PROTEIN P34"/>
    <property type="match status" value="1"/>
</dbReference>
<keyword evidence="2" id="KW-1185">Reference proteome</keyword>
<feature type="compositionally biased region" description="Basic and acidic residues" evidence="1">
    <location>
        <begin position="198"/>
        <end position="209"/>
    </location>
</feature>
<name>A0A6P4YQV3_BRABE</name>
<feature type="compositionally biased region" description="Basic and acidic residues" evidence="1">
    <location>
        <begin position="256"/>
        <end position="266"/>
    </location>
</feature>
<dbReference type="AlphaFoldDB" id="A0A6P4YQV3"/>
<feature type="compositionally biased region" description="Polar residues" evidence="1">
    <location>
        <begin position="226"/>
        <end position="243"/>
    </location>
</feature>
<proteinExistence type="predicted"/>
<evidence type="ECO:0000313" key="2">
    <source>
        <dbReference type="Proteomes" id="UP000515135"/>
    </source>
</evidence>
<sequence>MASTPLVLIASCTPNFQAEGLVKQIIGKDDLPPGVAIVEKMTGFPWTIDNKYYTANVHICIALEKTIGNAEFAEALQAVILHFDSKEAASFESVKQWLPFLTHLDVDVKLLTCGLLEQEGAVLTREDVFTWCIENGFELVELQESQDRDEEDVEDSFYPDPVGVKRIVSALHAHTWPNLELKDTSSDNVSRLMALLHEREDQQAGRGDAEGEEETESRGEPEGAENGTQVVQGATGGSTQVQNSSSSKKSPKKKQATREERIDKLVGEDMSIISGLANEDPGGESFEAMFDRMKDMKDKAANLPDQDRKAYAEKVAISFWRAMGGDEEEIEGLSDSDEQ</sequence>
<reference evidence="3" key="1">
    <citation type="submission" date="2025-08" db="UniProtKB">
        <authorList>
            <consortium name="RefSeq"/>
        </authorList>
    </citation>
    <scope>IDENTIFICATION</scope>
    <source>
        <tissue evidence="3">Gonad</tissue>
    </source>
</reference>
<dbReference type="GeneID" id="109471831"/>
<dbReference type="OrthoDB" id="1741717at2759"/>
<dbReference type="Pfam" id="PF10199">
    <property type="entry name" value="Adaptin_binding"/>
    <property type="match status" value="1"/>
</dbReference>
<dbReference type="Proteomes" id="UP000515135">
    <property type="component" value="Unplaced"/>
</dbReference>
<accession>A0A6P4YQV3</accession>
<protein>
    <submittedName>
        <fullName evidence="3">Alpha- and gamma-adaptin-binding protein p34-like isoform X1</fullName>
    </submittedName>
</protein>
<organism evidence="2 3">
    <name type="scientific">Branchiostoma belcheri</name>
    <name type="common">Amphioxus</name>
    <dbReference type="NCBI Taxonomy" id="7741"/>
    <lineage>
        <taxon>Eukaryota</taxon>
        <taxon>Metazoa</taxon>
        <taxon>Chordata</taxon>
        <taxon>Cephalochordata</taxon>
        <taxon>Leptocardii</taxon>
        <taxon>Amphioxiformes</taxon>
        <taxon>Branchiostomatidae</taxon>
        <taxon>Branchiostoma</taxon>
    </lineage>
</organism>
<evidence type="ECO:0000313" key="3">
    <source>
        <dbReference type="RefSeq" id="XP_019626768.1"/>
    </source>
</evidence>
<gene>
    <name evidence="3" type="primary">LOC109471831</name>
</gene>